<evidence type="ECO:0000313" key="2">
    <source>
        <dbReference type="EMBL" id="TNN01447.1"/>
    </source>
</evidence>
<dbReference type="PANTHER" id="PTHR37349:SF1">
    <property type="entry name" value="TESTIS-EXPRESSED PROTEIN 12"/>
    <property type="match status" value="1"/>
</dbReference>
<sequence length="122" mass="12945">MEEESAVTAGEATPAASGDGCNQATEMESALARISGSPVKKKTKPTAPKDVFATITAAASREISTQFAKFAKALNDRAAADASRMKELEGILAEACDLESYLKEKKQHLRQMLAVISDKLQG</sequence>
<feature type="region of interest" description="Disordered" evidence="1">
    <location>
        <begin position="1"/>
        <end position="46"/>
    </location>
</feature>
<dbReference type="EMBL" id="SWLE01000003">
    <property type="protein sequence ID" value="TNN01447.1"/>
    <property type="molecule type" value="Genomic_DNA"/>
</dbReference>
<name>A0A4Z2CB26_9TELE</name>
<reference evidence="2 3" key="1">
    <citation type="submission" date="2019-04" db="EMBL/GenBank/DDBJ databases">
        <title>The sequence and de novo assembly of Takifugu bimaculatus genome using PacBio and Hi-C technologies.</title>
        <authorList>
            <person name="Xu P."/>
            <person name="Liu B."/>
            <person name="Zhou Z."/>
        </authorList>
    </citation>
    <scope>NUCLEOTIDE SEQUENCE [LARGE SCALE GENOMIC DNA]</scope>
    <source>
        <strain evidence="2">TB-2018</strain>
        <tissue evidence="2">Muscle</tissue>
    </source>
</reference>
<protein>
    <submittedName>
        <fullName evidence="2">Uncharacterized protein</fullName>
    </submittedName>
</protein>
<evidence type="ECO:0000313" key="3">
    <source>
        <dbReference type="Proteomes" id="UP000516260"/>
    </source>
</evidence>
<proteinExistence type="predicted"/>
<dbReference type="InterPro" id="IPR029193">
    <property type="entry name" value="TEX12"/>
</dbReference>
<evidence type="ECO:0000256" key="1">
    <source>
        <dbReference type="SAM" id="MobiDB-lite"/>
    </source>
</evidence>
<dbReference type="PANTHER" id="PTHR37349">
    <property type="entry name" value="TESTIS-EXPRESSED PROTEIN 12"/>
    <property type="match status" value="1"/>
</dbReference>
<keyword evidence="3" id="KW-1185">Reference proteome</keyword>
<gene>
    <name evidence="2" type="ORF">fugu_010829</name>
</gene>
<dbReference type="AlphaFoldDB" id="A0A4Z2CB26"/>
<organism evidence="2 3">
    <name type="scientific">Takifugu bimaculatus</name>
    <dbReference type="NCBI Taxonomy" id="433685"/>
    <lineage>
        <taxon>Eukaryota</taxon>
        <taxon>Metazoa</taxon>
        <taxon>Chordata</taxon>
        <taxon>Craniata</taxon>
        <taxon>Vertebrata</taxon>
        <taxon>Euteleostomi</taxon>
        <taxon>Actinopterygii</taxon>
        <taxon>Neopterygii</taxon>
        <taxon>Teleostei</taxon>
        <taxon>Neoteleostei</taxon>
        <taxon>Acanthomorphata</taxon>
        <taxon>Eupercaria</taxon>
        <taxon>Tetraodontiformes</taxon>
        <taxon>Tetradontoidea</taxon>
        <taxon>Tetraodontidae</taxon>
        <taxon>Takifugu</taxon>
    </lineage>
</organism>
<accession>A0A4Z2CB26</accession>
<dbReference type="Pfam" id="PF15219">
    <property type="entry name" value="TEX12"/>
    <property type="match status" value="1"/>
</dbReference>
<comment type="caution">
    <text evidence="2">The sequence shown here is derived from an EMBL/GenBank/DDBJ whole genome shotgun (WGS) entry which is preliminary data.</text>
</comment>
<dbReference type="Proteomes" id="UP000516260">
    <property type="component" value="Chromosome 11"/>
</dbReference>